<dbReference type="Pfam" id="PF13001">
    <property type="entry name" value="ECM29_N"/>
    <property type="match status" value="1"/>
</dbReference>
<evidence type="ECO:0000313" key="7">
    <source>
        <dbReference type="EMBL" id="CEP60564.1"/>
    </source>
</evidence>
<dbReference type="InterPro" id="IPR011989">
    <property type="entry name" value="ARM-like"/>
</dbReference>
<dbReference type="EMBL" id="LN736360">
    <property type="protein sequence ID" value="CEP60564.1"/>
    <property type="molecule type" value="Genomic_DNA"/>
</dbReference>
<evidence type="ECO:0000256" key="4">
    <source>
        <dbReference type="ARBA" id="ARBA00022942"/>
    </source>
</evidence>
<dbReference type="GO" id="GO:0036503">
    <property type="term" value="P:ERAD pathway"/>
    <property type="evidence" value="ECO:0007669"/>
    <property type="project" value="TreeGrafter"/>
</dbReference>
<feature type="domain" description="Proteasome adapter and scaffold protein ECM29 HEAT-repeat" evidence="6">
    <location>
        <begin position="1291"/>
        <end position="1452"/>
    </location>
</feature>
<keyword evidence="2" id="KW-0963">Cytoplasm</keyword>
<dbReference type="GO" id="GO:0000502">
    <property type="term" value="C:proteasome complex"/>
    <property type="evidence" value="ECO:0007669"/>
    <property type="project" value="UniProtKB-KW"/>
</dbReference>
<accession>A0A0C7N1Y3</accession>
<dbReference type="STRING" id="1245769.A0A0C7N1Y3"/>
<dbReference type="RefSeq" id="XP_022626806.1">
    <property type="nucleotide sequence ID" value="XM_022774739.1"/>
</dbReference>
<dbReference type="Proteomes" id="UP000054304">
    <property type="component" value="Unassembled WGS sequence"/>
</dbReference>
<dbReference type="GO" id="GO:0043248">
    <property type="term" value="P:proteasome assembly"/>
    <property type="evidence" value="ECO:0007669"/>
    <property type="project" value="EnsemblFungi"/>
</dbReference>
<dbReference type="InterPro" id="IPR055443">
    <property type="entry name" value="HEAT_ECM29"/>
</dbReference>
<dbReference type="SUPFAM" id="SSF48371">
    <property type="entry name" value="ARM repeat"/>
    <property type="match status" value="3"/>
</dbReference>
<keyword evidence="8" id="KW-1185">Reference proteome</keyword>
<dbReference type="GO" id="GO:0005634">
    <property type="term" value="C:nucleus"/>
    <property type="evidence" value="ECO:0007669"/>
    <property type="project" value="EnsemblFungi"/>
</dbReference>
<reference evidence="7 8" key="1">
    <citation type="submission" date="2014-12" db="EMBL/GenBank/DDBJ databases">
        <authorList>
            <person name="Neuveglise Cecile"/>
        </authorList>
    </citation>
    <scope>NUCLEOTIDE SEQUENCE [LARGE SCALE GENOMIC DNA]</scope>
    <source>
        <strain evidence="7 8">CBS 12615</strain>
    </source>
</reference>
<dbReference type="GeneID" id="34683961"/>
<gene>
    <name evidence="7" type="ORF">LALA0_S01e13806g</name>
</gene>
<protein>
    <submittedName>
        <fullName evidence="7">LALA0S01e13806g1_1</fullName>
    </submittedName>
</protein>
<organism evidence="7 8">
    <name type="scientific">Lachancea lanzarotensis</name>
    <dbReference type="NCBI Taxonomy" id="1245769"/>
    <lineage>
        <taxon>Eukaryota</taxon>
        <taxon>Fungi</taxon>
        <taxon>Dikarya</taxon>
        <taxon>Ascomycota</taxon>
        <taxon>Saccharomycotina</taxon>
        <taxon>Saccharomycetes</taxon>
        <taxon>Saccharomycetales</taxon>
        <taxon>Saccharomycetaceae</taxon>
        <taxon>Lachancea</taxon>
    </lineage>
</organism>
<dbReference type="InterPro" id="IPR024372">
    <property type="entry name" value="Ecm29_N"/>
</dbReference>
<dbReference type="Gene3D" id="1.25.10.10">
    <property type="entry name" value="Leucine-rich Repeat Variant"/>
    <property type="match status" value="2"/>
</dbReference>
<dbReference type="HOGENOM" id="CLU_000880_1_1_1"/>
<evidence type="ECO:0000256" key="1">
    <source>
        <dbReference type="ARBA" id="ARBA00004496"/>
    </source>
</evidence>
<sequence length="1844" mass="206227">MVLTENEEVQLLEKADLRFVLAASEEALERNLDIFFPAVLLKLSSEHASVRQMVFQVVKNVMGRISSLKSVKLPTAKLIAQAQEKSGNWPAVGQYSLLFASRGVDRMDVEEKRDLVPQVISNFSSLPESLKPRMFNILCKLLLSWKGPPRTTLEEQNTRKLLDVGSMEDKQVLLEKFTQFFFLKSLQADREANVIPRGYSCPGLSVPDVEFFTYNAGVSFNKEHLLAYKEAIFRFVISGFLPQDMQAKFLTVVSTDNSDLSNQASEFLKRVHIFHEDEQFIASLITLYMGDKDSGRPPVAPVLQEKLLSILTMSTLATKDFRAVSVISSVGLNSPLFKLRSTALNFIQHVATHNHAALAIQDNTSDFSTNIASQIRNNLHNEGWPLYQLNSSVPNFGQSLEQRRKQYETLGVILKQDEAYVQDLSFVEFLLDSLRGDLSIFRVTIQDALTSLSPLMKTLSDQMKEKLKAIAMKILNDNVDLYHGSPDNKEALMFCRIVMIKFVNSTFPFEDPEARLLNVMGTCKDNRLDVREESSKGLHPYWYKVSQSYNAQRSSPSYQKAGGNIEEVLFPGTEKLLLAFVSKLRGRGSGRLDAVNQTLSEATRFIFRSLVSQVTSREKKYFIAQDEHWLLRVENTLQTSENVKSLVKNEIAGISEEVMLNFLTILIEELVDEKSATNENQTDSEAIRYGSLVVFFAEYAKKSTIQELRGLIHKIQKALEKEYLFSEEDTDVIARLFGVLFAVSSNDDEVASLLKGTNVPVESKSFVWALHSASYSVPLSVLHGNTLDNEQFRCYIEKLKEAATKSQIHSVAMRGLNPLLKYGLLNLLKESSRLSLLEGLSTLFRKNLLRNRDSVFLWALLSLYATDEQKLENYFGALQSSHDSKELEFQFYTGEAISIVAGGWKSKVLINESCLDERSISNLDSKFNDKSADSILLKLVEFCRATKPSLRKAACIWLLCFVQYLGNADAVRVRAEEIHLCFVRFLAETDDIVQDSACRGLGLIYDLCDTNKQESMLRGLLKSFVDPKATTGIVPGTVNSETQLFEPGTLNTNEGSLTTYKDILNLASEAGDPSMVYKFMPLAKSSALWTSRKGMAFSLTSMFSKVSLEDLLLSNRTSAEKLIPLLYRYRFDPYRNVADAMNGIWQTLIKSTVETVETFHDPILEEVLAGMGAKDWRVREASSYALLDLLSYSSDASYCENLEAIWTMAFRVMDDVKETVRSAGLKLTKVLSSSLLRVSRKIADQASSQETLSRIISLFLGSKGLNSDAEEVKNVALKTLMKLIEEAGDTLRKFAPMLIYEFLMLQSSLGPQEINYLTLNADKYNISANAVDLQIASAIQSSPIMRSVEQLIKLCSGELLPTMVEKMILASKKCIGLPSKIGCTRSIDLLVSSYPFELKPFGAKLLKACMLGLSDRNQVVREAYATALGRVCKLCTPERISKYVGKLISRFMDAENESDRLIVGLAIESIYKYSASMFDSVASAFLPFIFVAKHSSGNVMEVFTRIWNEVASSGAGTVRLHLAEIVNLASGNLKSPFFDVRLMCAKSVCDVCTYALPSTSEKLIEQLCIVLLKALEGRSWQGKEVVIDSLVSLATKFNVVLINKEEQKTGIETRLLNELARDNQQYVREVLLLIFPFVKSFSSLVLFEKCLIVAQKVITDIDDSGVNMEVGDADLDGSHKKQRLTSSITRKSQKDNLVNEEYKIKLLKECAGVFEFSVVNGQSAALLEFLRSSTIGLFHSQSIVNTWRSQIAVSEIGSIVARAAGGSSDSEITQFLRDIWYKSFEEATEEEAIENVKIQCVKFGSTLMEKNVSFKFVVVNNLLEMLRSGPTPQVAAVLNNAGIA</sequence>
<evidence type="ECO:0000259" key="5">
    <source>
        <dbReference type="Pfam" id="PF13001"/>
    </source>
</evidence>
<dbReference type="PANTHER" id="PTHR23346:SF19">
    <property type="entry name" value="PROTEASOME ADAPTER AND SCAFFOLD PROTEIN ECM29"/>
    <property type="match status" value="1"/>
</dbReference>
<comment type="subcellular location">
    <subcellularLocation>
        <location evidence="1">Cytoplasm</location>
    </subcellularLocation>
</comment>
<evidence type="ECO:0000256" key="2">
    <source>
        <dbReference type="ARBA" id="ARBA00022490"/>
    </source>
</evidence>
<keyword evidence="3" id="KW-0677">Repeat</keyword>
<dbReference type="OrthoDB" id="16066at2759"/>
<feature type="domain" description="Proteasome component Ecm29 N-terminal" evidence="5">
    <location>
        <begin position="12"/>
        <end position="521"/>
    </location>
</feature>
<evidence type="ECO:0000259" key="6">
    <source>
        <dbReference type="Pfam" id="PF24492"/>
    </source>
</evidence>
<name>A0A0C7N1Y3_9SACH</name>
<keyword evidence="4" id="KW-0647">Proteasome</keyword>
<proteinExistence type="predicted"/>
<dbReference type="Pfam" id="PF24492">
    <property type="entry name" value="HEAT_ECM29"/>
    <property type="match status" value="1"/>
</dbReference>
<evidence type="ECO:0000256" key="3">
    <source>
        <dbReference type="ARBA" id="ARBA00022737"/>
    </source>
</evidence>
<evidence type="ECO:0000313" key="8">
    <source>
        <dbReference type="Proteomes" id="UP000054304"/>
    </source>
</evidence>
<dbReference type="InterPro" id="IPR016024">
    <property type="entry name" value="ARM-type_fold"/>
</dbReference>
<dbReference type="GO" id="GO:0042030">
    <property type="term" value="F:ATPase inhibitor activity"/>
    <property type="evidence" value="ECO:0007669"/>
    <property type="project" value="EnsemblFungi"/>
</dbReference>
<dbReference type="GO" id="GO:0005737">
    <property type="term" value="C:cytoplasm"/>
    <property type="evidence" value="ECO:0007669"/>
    <property type="project" value="UniProtKB-SubCell"/>
</dbReference>
<dbReference type="PANTHER" id="PTHR23346">
    <property type="entry name" value="TRANSLATIONAL ACTIVATOR GCN1-RELATED"/>
    <property type="match status" value="1"/>
</dbReference>
<dbReference type="GO" id="GO:0060090">
    <property type="term" value="F:molecular adaptor activity"/>
    <property type="evidence" value="ECO:0007669"/>
    <property type="project" value="EnsemblFungi"/>
</dbReference>